<reference evidence="1 2" key="1">
    <citation type="submission" date="2015-01" db="EMBL/GenBank/DDBJ databases">
        <title>Genome of allotetraploid Gossypium barbadense reveals genomic plasticity and fiber elongation in cotton evolution.</title>
        <authorList>
            <person name="Chen X."/>
            <person name="Liu X."/>
            <person name="Zhao B."/>
            <person name="Zheng H."/>
            <person name="Hu Y."/>
            <person name="Lu G."/>
            <person name="Yang C."/>
            <person name="Chen J."/>
            <person name="Shan C."/>
            <person name="Zhang L."/>
            <person name="Zhou Y."/>
            <person name="Wang L."/>
            <person name="Guo W."/>
            <person name="Bai Y."/>
            <person name="Ruan J."/>
            <person name="Shangguan X."/>
            <person name="Mao Y."/>
            <person name="Jiang J."/>
            <person name="Zhu Y."/>
            <person name="Lei J."/>
            <person name="Kang H."/>
            <person name="Chen S."/>
            <person name="He X."/>
            <person name="Wang R."/>
            <person name="Wang Y."/>
            <person name="Chen J."/>
            <person name="Wang L."/>
            <person name="Yu S."/>
            <person name="Wang B."/>
            <person name="Wei J."/>
            <person name="Song S."/>
            <person name="Lu X."/>
            <person name="Gao Z."/>
            <person name="Gu W."/>
            <person name="Deng X."/>
            <person name="Ma D."/>
            <person name="Wang S."/>
            <person name="Liang W."/>
            <person name="Fang L."/>
            <person name="Cai C."/>
            <person name="Zhu X."/>
            <person name="Zhou B."/>
            <person name="Zhang Y."/>
            <person name="Chen Z."/>
            <person name="Xu S."/>
            <person name="Zhu R."/>
            <person name="Wang S."/>
            <person name="Zhang T."/>
            <person name="Zhao G."/>
        </authorList>
    </citation>
    <scope>NUCLEOTIDE SEQUENCE [LARGE SCALE GENOMIC DNA]</scope>
    <source>
        <strain evidence="2">cv. Xinhai21</strain>
        <tissue evidence="1">Leaf</tissue>
    </source>
</reference>
<evidence type="ECO:0000313" key="1">
    <source>
        <dbReference type="EMBL" id="PPR87336.1"/>
    </source>
</evidence>
<protein>
    <submittedName>
        <fullName evidence="1">Uncharacterized protein</fullName>
    </submittedName>
</protein>
<sequence length="82" mass="9696">MVESFKRLKSEMEEISEEQKNIREGQRQVKENFGIIESECKELKRETRLLIQRSARNQVKLALMFHILKAREAGELKTMCSI</sequence>
<name>A0A2P5QH99_GOSBA</name>
<dbReference type="PANTHER" id="PTHR48248:SF1">
    <property type="match status" value="1"/>
</dbReference>
<gene>
    <name evidence="1" type="ORF">GOBAR_AA33353</name>
</gene>
<accession>A0A2P5QH99</accession>
<dbReference type="AlphaFoldDB" id="A0A2P5QH99"/>
<proteinExistence type="predicted"/>
<organism evidence="1 2">
    <name type="scientific">Gossypium barbadense</name>
    <name type="common">Sea Island cotton</name>
    <name type="synonym">Hibiscus barbadensis</name>
    <dbReference type="NCBI Taxonomy" id="3634"/>
    <lineage>
        <taxon>Eukaryota</taxon>
        <taxon>Viridiplantae</taxon>
        <taxon>Streptophyta</taxon>
        <taxon>Embryophyta</taxon>
        <taxon>Tracheophyta</taxon>
        <taxon>Spermatophyta</taxon>
        <taxon>Magnoliopsida</taxon>
        <taxon>eudicotyledons</taxon>
        <taxon>Gunneridae</taxon>
        <taxon>Pentapetalae</taxon>
        <taxon>rosids</taxon>
        <taxon>malvids</taxon>
        <taxon>Malvales</taxon>
        <taxon>Malvaceae</taxon>
        <taxon>Malvoideae</taxon>
        <taxon>Gossypium</taxon>
    </lineage>
</organism>
<dbReference type="Proteomes" id="UP000239757">
    <property type="component" value="Unassembled WGS sequence"/>
</dbReference>
<dbReference type="EMBL" id="KZ668621">
    <property type="protein sequence ID" value="PPR87336.1"/>
    <property type="molecule type" value="Genomic_DNA"/>
</dbReference>
<evidence type="ECO:0000313" key="2">
    <source>
        <dbReference type="Proteomes" id="UP000239757"/>
    </source>
</evidence>
<dbReference type="PANTHER" id="PTHR48248">
    <property type="entry name" value="UVR DOMAIN-CONTAINING PROTEIN"/>
    <property type="match status" value="1"/>
</dbReference>
<dbReference type="OrthoDB" id="999152at2759"/>